<reference evidence="3" key="1">
    <citation type="submission" date="2017-05" db="EMBL/GenBank/DDBJ databases">
        <title>Complete and WGS of Bordetella genogroups.</title>
        <authorList>
            <person name="Spilker T."/>
            <person name="Lipuma J."/>
        </authorList>
    </citation>
    <scope>NUCLEOTIDE SEQUENCE [LARGE SCALE GENOMIC DNA]</scope>
    <source>
        <strain evidence="3">AU8856</strain>
    </source>
</reference>
<dbReference type="SUPFAM" id="SSF52096">
    <property type="entry name" value="ClpP/crotonase"/>
    <property type="match status" value="1"/>
</dbReference>
<dbReference type="Gene3D" id="3.90.226.10">
    <property type="entry name" value="2-enoyl-CoA Hydratase, Chain A, domain 1"/>
    <property type="match status" value="1"/>
</dbReference>
<dbReference type="GO" id="GO:0006635">
    <property type="term" value="P:fatty acid beta-oxidation"/>
    <property type="evidence" value="ECO:0007669"/>
    <property type="project" value="TreeGrafter"/>
</dbReference>
<dbReference type="PANTHER" id="PTHR11941">
    <property type="entry name" value="ENOYL-COA HYDRATASE-RELATED"/>
    <property type="match status" value="1"/>
</dbReference>
<feature type="compositionally biased region" description="Polar residues" evidence="1">
    <location>
        <begin position="1"/>
        <end position="10"/>
    </location>
</feature>
<protein>
    <recommendedName>
        <fullName evidence="4">Enoyl-CoA hydratase</fullName>
    </recommendedName>
</protein>
<organism evidence="2 3">
    <name type="scientific">Bordetella genomosp. 11</name>
    <dbReference type="NCBI Taxonomy" id="1416808"/>
    <lineage>
        <taxon>Bacteria</taxon>
        <taxon>Pseudomonadati</taxon>
        <taxon>Pseudomonadota</taxon>
        <taxon>Betaproteobacteria</taxon>
        <taxon>Burkholderiales</taxon>
        <taxon>Alcaligenaceae</taxon>
        <taxon>Bordetella</taxon>
    </lineage>
</organism>
<evidence type="ECO:0000256" key="1">
    <source>
        <dbReference type="SAM" id="MobiDB-lite"/>
    </source>
</evidence>
<feature type="region of interest" description="Disordered" evidence="1">
    <location>
        <begin position="1"/>
        <end position="34"/>
    </location>
</feature>
<dbReference type="OrthoDB" id="9807606at2"/>
<dbReference type="InterPro" id="IPR001753">
    <property type="entry name" value="Enoyl-CoA_hydra/iso"/>
</dbReference>
<dbReference type="GO" id="GO:0003824">
    <property type="term" value="F:catalytic activity"/>
    <property type="evidence" value="ECO:0007669"/>
    <property type="project" value="UniProtKB-ARBA"/>
</dbReference>
<dbReference type="PANTHER" id="PTHR11941:SF54">
    <property type="entry name" value="ENOYL-COA HYDRATASE, MITOCHONDRIAL"/>
    <property type="match status" value="1"/>
</dbReference>
<dbReference type="CDD" id="cd06558">
    <property type="entry name" value="crotonase-like"/>
    <property type="match status" value="1"/>
</dbReference>
<accession>A0A261UNA6</accession>
<dbReference type="Pfam" id="PF00378">
    <property type="entry name" value="ECH_1"/>
    <property type="match status" value="1"/>
</dbReference>
<keyword evidence="3" id="KW-1185">Reference proteome</keyword>
<dbReference type="AlphaFoldDB" id="A0A261UNA6"/>
<evidence type="ECO:0008006" key="4">
    <source>
        <dbReference type="Google" id="ProtNLM"/>
    </source>
</evidence>
<gene>
    <name evidence="2" type="ORF">CAL28_24725</name>
</gene>
<dbReference type="Proteomes" id="UP000215767">
    <property type="component" value="Unassembled WGS sequence"/>
</dbReference>
<dbReference type="InterPro" id="IPR029045">
    <property type="entry name" value="ClpP/crotonase-like_dom_sf"/>
</dbReference>
<comment type="caution">
    <text evidence="2">The sequence shown here is derived from an EMBL/GenBank/DDBJ whole genome shotgun (WGS) entry which is preliminary data.</text>
</comment>
<evidence type="ECO:0000313" key="3">
    <source>
        <dbReference type="Proteomes" id="UP000215767"/>
    </source>
</evidence>
<name>A0A261UNA6_9BORD</name>
<dbReference type="EMBL" id="NEVS01000004">
    <property type="protein sequence ID" value="OZI62393.1"/>
    <property type="molecule type" value="Genomic_DNA"/>
</dbReference>
<evidence type="ECO:0000313" key="2">
    <source>
        <dbReference type="EMBL" id="OZI62393.1"/>
    </source>
</evidence>
<sequence>MKSMETSPNKPSAAASADGQPSPADAGDAAASDASDSVDTAGAIASSAACANVIVERNGDWAVIRIAREAKRNALDRRTRIALLRAFDSLQGQARCIVLTGSGASFCAGLDLKERANERAAGLRDTSGEEWIAVNMAIRRHPAVFIAAINGMALGGGMTLVNSCDLAIAADDAWLGCPELASSAYAGAAGPTGMLSWPRKRVAWMLLTAERIDARTAERWGMINEVVPAAALQARAAELAARIAGFDVAALEETKKSLDHVPSRVSDWEGAMRYGQAVNAAIRARQGRE</sequence>
<proteinExistence type="predicted"/>
<feature type="compositionally biased region" description="Low complexity" evidence="1">
    <location>
        <begin position="17"/>
        <end position="34"/>
    </location>
</feature>